<organism evidence="1 2">
    <name type="scientific">Candidula unifasciata</name>
    <dbReference type="NCBI Taxonomy" id="100452"/>
    <lineage>
        <taxon>Eukaryota</taxon>
        <taxon>Metazoa</taxon>
        <taxon>Spiralia</taxon>
        <taxon>Lophotrochozoa</taxon>
        <taxon>Mollusca</taxon>
        <taxon>Gastropoda</taxon>
        <taxon>Heterobranchia</taxon>
        <taxon>Euthyneura</taxon>
        <taxon>Panpulmonata</taxon>
        <taxon>Eupulmonata</taxon>
        <taxon>Stylommatophora</taxon>
        <taxon>Helicina</taxon>
        <taxon>Helicoidea</taxon>
        <taxon>Geomitridae</taxon>
        <taxon>Candidula</taxon>
    </lineage>
</organism>
<dbReference type="InterPro" id="IPR027897">
    <property type="entry name" value="DUF4559"/>
</dbReference>
<dbReference type="OrthoDB" id="6118599at2759"/>
<dbReference type="EMBL" id="CAJHNH020003141">
    <property type="protein sequence ID" value="CAG5128636.1"/>
    <property type="molecule type" value="Genomic_DNA"/>
</dbReference>
<dbReference type="Proteomes" id="UP000678393">
    <property type="component" value="Unassembled WGS sequence"/>
</dbReference>
<sequence length="226" mass="26056">MGQLTSRQEIVNLETTNPQMRNWLCASIAIRETSKVLAVHVHRKISQIHKMMRRSVGSLPACQQNCSQFSGDPNKPWCRTCDRWGAEIAAICNPQYKPRITWSRLNSSQWPVNPYEVGRAFIPRAHRLYYKSAEFHEDLRFVLSFLENCSAVHLPRSLCEKAWQCHGRVKRKNVRMRMGSQELEETVSVMTELLSQEDLGDNEDVINKMQALLSDTETEMDGCVVM</sequence>
<reference evidence="1" key="1">
    <citation type="submission" date="2021-04" db="EMBL/GenBank/DDBJ databases">
        <authorList>
            <consortium name="Molecular Ecology Group"/>
        </authorList>
    </citation>
    <scope>NUCLEOTIDE SEQUENCE</scope>
</reference>
<accession>A0A8S3ZMS5</accession>
<evidence type="ECO:0000313" key="1">
    <source>
        <dbReference type="EMBL" id="CAG5128636.1"/>
    </source>
</evidence>
<name>A0A8S3ZMS5_9EUPU</name>
<proteinExistence type="predicted"/>
<comment type="caution">
    <text evidence="1">The sequence shown here is derived from an EMBL/GenBank/DDBJ whole genome shotgun (WGS) entry which is preliminary data.</text>
</comment>
<keyword evidence="2" id="KW-1185">Reference proteome</keyword>
<evidence type="ECO:0000313" key="2">
    <source>
        <dbReference type="Proteomes" id="UP000678393"/>
    </source>
</evidence>
<gene>
    <name evidence="1" type="ORF">CUNI_LOCUS14194</name>
</gene>
<dbReference type="Pfam" id="PF15112">
    <property type="entry name" value="DUF4559"/>
    <property type="match status" value="1"/>
</dbReference>
<protein>
    <submittedName>
        <fullName evidence="1">Uncharacterized protein</fullName>
    </submittedName>
</protein>
<dbReference type="AlphaFoldDB" id="A0A8S3ZMS5"/>